<dbReference type="Pfam" id="PF00753">
    <property type="entry name" value="Lactamase_B"/>
    <property type="match status" value="1"/>
</dbReference>
<dbReference type="InterPro" id="IPR051013">
    <property type="entry name" value="MBL_superfamily_lactonases"/>
</dbReference>
<evidence type="ECO:0000256" key="4">
    <source>
        <dbReference type="ARBA" id="ARBA00022833"/>
    </source>
</evidence>
<reference evidence="6 7" key="1">
    <citation type="submission" date="2019-05" db="EMBL/GenBank/DDBJ databases">
        <title>Draft genome sequence of Nonomuraea zeae DSM 100528.</title>
        <authorList>
            <person name="Saricaoglu S."/>
            <person name="Isik K."/>
        </authorList>
    </citation>
    <scope>NUCLEOTIDE SEQUENCE [LARGE SCALE GENOMIC DNA]</scope>
    <source>
        <strain evidence="6 7">DSM 100528</strain>
    </source>
</reference>
<comment type="similarity">
    <text evidence="1">Belongs to the metallo-beta-lactamase superfamily.</text>
</comment>
<sequence>MRIHHLNLGSMREIDALDGSASAPAVCHALLLETPSSGLVLVEAGLGLDDVAKPAEMLDREWTEMVGPVLVPGETAVRQVAALGHDPADVRHILLTHLDVDHSGGLPDFPHAQVHVMEAELEDALAQAPNRRYRPGHWAHGPRWQTYPGTGTRWLGVDGVRPAAGLPEDILLVPLGGHTRGHAGVAVNDGERWLLHAGDAYFYHGELAPQPRSHPLFDIVQLDSQVDPERRVSSQETLRSLAHDHGVTVISAHDPWELAEHTR</sequence>
<comment type="caution">
    <text evidence="6">The sequence shown here is derived from an EMBL/GenBank/DDBJ whole genome shotgun (WGS) entry which is preliminary data.</text>
</comment>
<organism evidence="6 7">
    <name type="scientific">Nonomuraea zeae</name>
    <dbReference type="NCBI Taxonomy" id="1642303"/>
    <lineage>
        <taxon>Bacteria</taxon>
        <taxon>Bacillati</taxon>
        <taxon>Actinomycetota</taxon>
        <taxon>Actinomycetes</taxon>
        <taxon>Streptosporangiales</taxon>
        <taxon>Streptosporangiaceae</taxon>
        <taxon>Nonomuraea</taxon>
    </lineage>
</organism>
<evidence type="ECO:0000256" key="1">
    <source>
        <dbReference type="ARBA" id="ARBA00007749"/>
    </source>
</evidence>
<evidence type="ECO:0000313" key="6">
    <source>
        <dbReference type="EMBL" id="TMR26590.1"/>
    </source>
</evidence>
<dbReference type="OrthoDB" id="3196337at2"/>
<dbReference type="InterPro" id="IPR001279">
    <property type="entry name" value="Metallo-B-lactamas"/>
</dbReference>
<dbReference type="CDD" id="cd07742">
    <property type="entry name" value="metallo-hydrolase-like_MBL-fold"/>
    <property type="match status" value="1"/>
</dbReference>
<dbReference type="Gene3D" id="3.60.15.10">
    <property type="entry name" value="Ribonuclease Z/Hydroxyacylglutathione hydrolase-like"/>
    <property type="match status" value="1"/>
</dbReference>
<feature type="domain" description="Metallo-beta-lactamase" evidence="5">
    <location>
        <begin position="26"/>
        <end position="253"/>
    </location>
</feature>
<evidence type="ECO:0000313" key="7">
    <source>
        <dbReference type="Proteomes" id="UP000306628"/>
    </source>
</evidence>
<evidence type="ECO:0000256" key="3">
    <source>
        <dbReference type="ARBA" id="ARBA00022801"/>
    </source>
</evidence>
<proteinExistence type="inferred from homology"/>
<gene>
    <name evidence="6" type="ORF">ETD85_42060</name>
</gene>
<evidence type="ECO:0000256" key="2">
    <source>
        <dbReference type="ARBA" id="ARBA00022723"/>
    </source>
</evidence>
<keyword evidence="7" id="KW-1185">Reference proteome</keyword>
<dbReference type="PANTHER" id="PTHR42978">
    <property type="entry name" value="QUORUM-QUENCHING LACTONASE YTNP-RELATED-RELATED"/>
    <property type="match status" value="1"/>
</dbReference>
<keyword evidence="4" id="KW-0862">Zinc</keyword>
<name>A0A5S4GJX6_9ACTN</name>
<dbReference type="PANTHER" id="PTHR42978:SF3">
    <property type="entry name" value="BLR3078 PROTEIN"/>
    <property type="match status" value="1"/>
</dbReference>
<evidence type="ECO:0000259" key="5">
    <source>
        <dbReference type="SMART" id="SM00849"/>
    </source>
</evidence>
<dbReference type="GO" id="GO:0016787">
    <property type="term" value="F:hydrolase activity"/>
    <property type="evidence" value="ECO:0007669"/>
    <property type="project" value="UniProtKB-KW"/>
</dbReference>
<keyword evidence="3 6" id="KW-0378">Hydrolase</keyword>
<dbReference type="Proteomes" id="UP000306628">
    <property type="component" value="Unassembled WGS sequence"/>
</dbReference>
<keyword evidence="2" id="KW-0479">Metal-binding</keyword>
<dbReference type="SUPFAM" id="SSF56281">
    <property type="entry name" value="Metallo-hydrolase/oxidoreductase"/>
    <property type="match status" value="1"/>
</dbReference>
<accession>A0A5S4GJX6</accession>
<dbReference type="AlphaFoldDB" id="A0A5S4GJX6"/>
<protein>
    <submittedName>
        <fullName evidence="6">MBL fold metallo-hydrolase</fullName>
    </submittedName>
</protein>
<dbReference type="GO" id="GO:0046872">
    <property type="term" value="F:metal ion binding"/>
    <property type="evidence" value="ECO:0007669"/>
    <property type="project" value="UniProtKB-KW"/>
</dbReference>
<dbReference type="EMBL" id="VCKX01000193">
    <property type="protein sequence ID" value="TMR26590.1"/>
    <property type="molecule type" value="Genomic_DNA"/>
</dbReference>
<dbReference type="SMART" id="SM00849">
    <property type="entry name" value="Lactamase_B"/>
    <property type="match status" value="1"/>
</dbReference>
<dbReference type="InterPro" id="IPR036866">
    <property type="entry name" value="RibonucZ/Hydroxyglut_hydro"/>
</dbReference>